<evidence type="ECO:0000313" key="2">
    <source>
        <dbReference type="EMBL" id="GKV18218.1"/>
    </source>
</evidence>
<dbReference type="Proteomes" id="UP001054252">
    <property type="component" value="Unassembled WGS sequence"/>
</dbReference>
<dbReference type="Gene3D" id="3.40.50.2000">
    <property type="entry name" value="Glycogen Phosphorylase B"/>
    <property type="match status" value="2"/>
</dbReference>
<dbReference type="SUPFAM" id="SSF53756">
    <property type="entry name" value="UDP-Glycosyltransferase/glycogen phosphorylase"/>
    <property type="match status" value="1"/>
</dbReference>
<comment type="caution">
    <text evidence="2">The sequence shown here is derived from an EMBL/GenBank/DDBJ whole genome shotgun (WGS) entry which is preliminary data.</text>
</comment>
<dbReference type="CDD" id="cd03784">
    <property type="entry name" value="GT1_Gtf-like"/>
    <property type="match status" value="1"/>
</dbReference>
<dbReference type="EMBL" id="BPVZ01000049">
    <property type="protein sequence ID" value="GKV18218.1"/>
    <property type="molecule type" value="Genomic_DNA"/>
</dbReference>
<keyword evidence="1" id="KW-0808">Transferase</keyword>
<dbReference type="GO" id="GO:0008194">
    <property type="term" value="F:UDP-glycosyltransferase activity"/>
    <property type="evidence" value="ECO:0007669"/>
    <property type="project" value="InterPro"/>
</dbReference>
<dbReference type="AlphaFoldDB" id="A0AAV5JU93"/>
<dbReference type="Pfam" id="PF00201">
    <property type="entry name" value="UDPGT"/>
    <property type="match status" value="1"/>
</dbReference>
<reference evidence="2 3" key="1">
    <citation type="journal article" date="2021" name="Commun. Biol.">
        <title>The genome of Shorea leprosula (Dipterocarpaceae) highlights the ecological relevance of drought in aseasonal tropical rainforests.</title>
        <authorList>
            <person name="Ng K.K.S."/>
            <person name="Kobayashi M.J."/>
            <person name="Fawcett J.A."/>
            <person name="Hatakeyama M."/>
            <person name="Paape T."/>
            <person name="Ng C.H."/>
            <person name="Ang C.C."/>
            <person name="Tnah L.H."/>
            <person name="Lee C.T."/>
            <person name="Nishiyama T."/>
            <person name="Sese J."/>
            <person name="O'Brien M.J."/>
            <person name="Copetti D."/>
            <person name="Mohd Noor M.I."/>
            <person name="Ong R.C."/>
            <person name="Putra M."/>
            <person name="Sireger I.Z."/>
            <person name="Indrioko S."/>
            <person name="Kosugi Y."/>
            <person name="Izuno A."/>
            <person name="Isagi Y."/>
            <person name="Lee S.L."/>
            <person name="Shimizu K.K."/>
        </authorList>
    </citation>
    <scope>NUCLEOTIDE SEQUENCE [LARGE SCALE GENOMIC DNA]</scope>
    <source>
        <strain evidence="2">214</strain>
    </source>
</reference>
<dbReference type="PANTHER" id="PTHR48045">
    <property type="entry name" value="UDP-GLYCOSYLTRANSFERASE 72B1"/>
    <property type="match status" value="1"/>
</dbReference>
<proteinExistence type="predicted"/>
<protein>
    <submittedName>
        <fullName evidence="2">Uncharacterized protein</fullName>
    </submittedName>
</protein>
<evidence type="ECO:0000256" key="1">
    <source>
        <dbReference type="ARBA" id="ARBA00022679"/>
    </source>
</evidence>
<organism evidence="2 3">
    <name type="scientific">Rubroshorea leprosula</name>
    <dbReference type="NCBI Taxonomy" id="152421"/>
    <lineage>
        <taxon>Eukaryota</taxon>
        <taxon>Viridiplantae</taxon>
        <taxon>Streptophyta</taxon>
        <taxon>Embryophyta</taxon>
        <taxon>Tracheophyta</taxon>
        <taxon>Spermatophyta</taxon>
        <taxon>Magnoliopsida</taxon>
        <taxon>eudicotyledons</taxon>
        <taxon>Gunneridae</taxon>
        <taxon>Pentapetalae</taxon>
        <taxon>rosids</taxon>
        <taxon>malvids</taxon>
        <taxon>Malvales</taxon>
        <taxon>Dipterocarpaceae</taxon>
        <taxon>Rubroshorea</taxon>
    </lineage>
</organism>
<gene>
    <name evidence="2" type="ORF">SLEP1_g28631</name>
</gene>
<dbReference type="PANTHER" id="PTHR48045:SF34">
    <property type="entry name" value="ISOFLAVONE 7-O-GLUCOSYLTRANSFERASE 1-LIKE"/>
    <property type="match status" value="1"/>
</dbReference>
<accession>A0AAV5JU93</accession>
<name>A0AAV5JU93_9ROSI</name>
<evidence type="ECO:0000313" key="3">
    <source>
        <dbReference type="Proteomes" id="UP001054252"/>
    </source>
</evidence>
<keyword evidence="3" id="KW-1185">Reference proteome</keyword>
<dbReference type="InterPro" id="IPR002213">
    <property type="entry name" value="UDP_glucos_trans"/>
</dbReference>
<sequence length="200" mass="22105">MLLKMGIALRRATAVAANSFQELDPLIVTMLKSRFQKLLNVGPFCLTLPLPFSDTYDCIEWLNKQEPSSVVYISFGSVPQLNLKVLQHNSVGVFVTHCGWNSVLESIIGGVPLILRPFFGEQNLNNRIVEAVWGMGLGVEGGILTKDGMAKALELILSTEEGEKLRKKIEVHKELALKAVEPNGSSTENFRTLVKIINKN</sequence>